<dbReference type="Proteomes" id="UP001189624">
    <property type="component" value="Chromosome 7"/>
</dbReference>
<feature type="coiled-coil region" evidence="1">
    <location>
        <begin position="35"/>
        <end position="69"/>
    </location>
</feature>
<dbReference type="AlphaFoldDB" id="A0AA86VZN5"/>
<dbReference type="Gramene" id="rna-AYBTSS11_LOCUS21280">
    <property type="protein sequence ID" value="CAJ1967625.1"/>
    <property type="gene ID" value="gene-AYBTSS11_LOCUS21280"/>
</dbReference>
<gene>
    <name evidence="2" type="ORF">AYBTSS11_LOCUS21280</name>
</gene>
<organism evidence="2 3">
    <name type="scientific">Sphenostylis stenocarpa</name>
    <dbReference type="NCBI Taxonomy" id="92480"/>
    <lineage>
        <taxon>Eukaryota</taxon>
        <taxon>Viridiplantae</taxon>
        <taxon>Streptophyta</taxon>
        <taxon>Embryophyta</taxon>
        <taxon>Tracheophyta</taxon>
        <taxon>Spermatophyta</taxon>
        <taxon>Magnoliopsida</taxon>
        <taxon>eudicotyledons</taxon>
        <taxon>Gunneridae</taxon>
        <taxon>Pentapetalae</taxon>
        <taxon>rosids</taxon>
        <taxon>fabids</taxon>
        <taxon>Fabales</taxon>
        <taxon>Fabaceae</taxon>
        <taxon>Papilionoideae</taxon>
        <taxon>50 kb inversion clade</taxon>
        <taxon>NPAAA clade</taxon>
        <taxon>indigoferoid/millettioid clade</taxon>
        <taxon>Phaseoleae</taxon>
        <taxon>Sphenostylis</taxon>
    </lineage>
</organism>
<protein>
    <submittedName>
        <fullName evidence="2">Uncharacterized protein</fullName>
    </submittedName>
</protein>
<dbReference type="PANTHER" id="PTHR38377">
    <property type="entry name" value="THREONINE-TRNA LIGASE 2"/>
    <property type="match status" value="1"/>
</dbReference>
<evidence type="ECO:0000313" key="2">
    <source>
        <dbReference type="EMBL" id="CAJ1967625.1"/>
    </source>
</evidence>
<keyword evidence="1" id="KW-0175">Coiled coil</keyword>
<proteinExistence type="predicted"/>
<dbReference type="PANTHER" id="PTHR38377:SF1">
    <property type="entry name" value="THREONINE-TRNA LIGASE 2"/>
    <property type="match status" value="1"/>
</dbReference>
<evidence type="ECO:0000256" key="1">
    <source>
        <dbReference type="SAM" id="Coils"/>
    </source>
</evidence>
<accession>A0AA86VZN5</accession>
<reference evidence="2" key="1">
    <citation type="submission" date="2023-10" db="EMBL/GenBank/DDBJ databases">
        <authorList>
            <person name="Domelevo Entfellner J.-B."/>
        </authorList>
    </citation>
    <scope>NUCLEOTIDE SEQUENCE</scope>
</reference>
<dbReference type="EMBL" id="OY731404">
    <property type="protein sequence ID" value="CAJ1967625.1"/>
    <property type="molecule type" value="Genomic_DNA"/>
</dbReference>
<evidence type="ECO:0000313" key="3">
    <source>
        <dbReference type="Proteomes" id="UP001189624"/>
    </source>
</evidence>
<sequence length="105" mass="12076">MAENAKMVDLQLTLKPFYQRASEAEKCGNVENTGNEENLKVINDLQSKLKAVNAESISEKEKIRMLEEENAKLQYRIVHLVRSLKETNLKLEQATVDDQLQNMKL</sequence>
<keyword evidence="3" id="KW-1185">Reference proteome</keyword>
<name>A0AA86VZN5_9FABA</name>